<feature type="region of interest" description="Disordered" evidence="1">
    <location>
        <begin position="242"/>
        <end position="262"/>
    </location>
</feature>
<protein>
    <submittedName>
        <fullName evidence="2">Uncharacterized protein</fullName>
    </submittedName>
</protein>
<dbReference type="AlphaFoldDB" id="A0AAN6YJZ4"/>
<name>A0AAN6YJZ4_9PEZI</name>
<accession>A0AAN6YJZ4</accession>
<dbReference type="Proteomes" id="UP001301769">
    <property type="component" value="Unassembled WGS sequence"/>
</dbReference>
<gene>
    <name evidence="2" type="ORF">QBC37DRAFT_449709</name>
</gene>
<organism evidence="2 3">
    <name type="scientific">Rhypophila decipiens</name>
    <dbReference type="NCBI Taxonomy" id="261697"/>
    <lineage>
        <taxon>Eukaryota</taxon>
        <taxon>Fungi</taxon>
        <taxon>Dikarya</taxon>
        <taxon>Ascomycota</taxon>
        <taxon>Pezizomycotina</taxon>
        <taxon>Sordariomycetes</taxon>
        <taxon>Sordariomycetidae</taxon>
        <taxon>Sordariales</taxon>
        <taxon>Naviculisporaceae</taxon>
        <taxon>Rhypophila</taxon>
    </lineage>
</organism>
<sequence>MSRSVISRLVLEKTQLSQPYAFTHIVASPGLETTKAILETLLEKIKETSEPGKTPTLIYAVETFDAVQAISNYMKDTGSDMASIIPIKNIAQVRVDEQGNLLLLKTMTSPLRATAASASEQPDSSALLSDEYKTLRNEVLALLQNSNSVPGGDLPSAMEFMKASVAAGCARLYDIEHEPEEVSVDYLHSFAWTFMANKAFGYDAPMIKKTYGFAHRALEAALDDPENVQQGPEYAEYFAKRRKVNPEPKEQPTTTKASTPATATTLLVESEKNFSLPAAGDGENEPKGSRLVKLVQLPTYVESFGKNYSPPAAGDGENEPKGSKMVELVQLPTYVESFGKNYSPPVAGDGEEWVTVGGNRFRMGSRPANARAKEDAVANEKADCDLVQSKISAVLNNKTKSVKDVREHLNRIWRETSPLFRSCPKAVKLWMYNLWRTARIDDPSHVDASYAWLFDLELVDPSGQIMYL</sequence>
<feature type="compositionally biased region" description="Low complexity" evidence="1">
    <location>
        <begin position="253"/>
        <end position="262"/>
    </location>
</feature>
<evidence type="ECO:0000256" key="1">
    <source>
        <dbReference type="SAM" id="MobiDB-lite"/>
    </source>
</evidence>
<evidence type="ECO:0000313" key="2">
    <source>
        <dbReference type="EMBL" id="KAK4217572.1"/>
    </source>
</evidence>
<dbReference type="EMBL" id="MU858059">
    <property type="protein sequence ID" value="KAK4217572.1"/>
    <property type="molecule type" value="Genomic_DNA"/>
</dbReference>
<comment type="caution">
    <text evidence="2">The sequence shown here is derived from an EMBL/GenBank/DDBJ whole genome shotgun (WGS) entry which is preliminary data.</text>
</comment>
<reference evidence="2" key="2">
    <citation type="submission" date="2023-05" db="EMBL/GenBank/DDBJ databases">
        <authorList>
            <consortium name="Lawrence Berkeley National Laboratory"/>
            <person name="Steindorff A."/>
            <person name="Hensen N."/>
            <person name="Bonometti L."/>
            <person name="Westerberg I."/>
            <person name="Brannstrom I.O."/>
            <person name="Guillou S."/>
            <person name="Cros-Aarteil S."/>
            <person name="Calhoun S."/>
            <person name="Haridas S."/>
            <person name="Kuo A."/>
            <person name="Mondo S."/>
            <person name="Pangilinan J."/>
            <person name="Riley R."/>
            <person name="Labutti K."/>
            <person name="Andreopoulos B."/>
            <person name="Lipzen A."/>
            <person name="Chen C."/>
            <person name="Yanf M."/>
            <person name="Daum C."/>
            <person name="Ng V."/>
            <person name="Clum A."/>
            <person name="Ohm R."/>
            <person name="Martin F."/>
            <person name="Silar P."/>
            <person name="Natvig D."/>
            <person name="Lalanne C."/>
            <person name="Gautier V."/>
            <person name="Ament-Velasquez S.L."/>
            <person name="Kruys A."/>
            <person name="Hutchinson M.I."/>
            <person name="Powell A.J."/>
            <person name="Barry K."/>
            <person name="Miller A.N."/>
            <person name="Grigoriev I.V."/>
            <person name="Debuchy R."/>
            <person name="Gladieux P."/>
            <person name="Thoren M.H."/>
            <person name="Johannesson H."/>
        </authorList>
    </citation>
    <scope>NUCLEOTIDE SEQUENCE</scope>
    <source>
        <strain evidence="2">PSN293</strain>
    </source>
</reference>
<evidence type="ECO:0000313" key="3">
    <source>
        <dbReference type="Proteomes" id="UP001301769"/>
    </source>
</evidence>
<keyword evidence="3" id="KW-1185">Reference proteome</keyword>
<reference evidence="2" key="1">
    <citation type="journal article" date="2023" name="Mol. Phylogenet. Evol.">
        <title>Genome-scale phylogeny and comparative genomics of the fungal order Sordariales.</title>
        <authorList>
            <person name="Hensen N."/>
            <person name="Bonometti L."/>
            <person name="Westerberg I."/>
            <person name="Brannstrom I.O."/>
            <person name="Guillou S."/>
            <person name="Cros-Aarteil S."/>
            <person name="Calhoun S."/>
            <person name="Haridas S."/>
            <person name="Kuo A."/>
            <person name="Mondo S."/>
            <person name="Pangilinan J."/>
            <person name="Riley R."/>
            <person name="LaButti K."/>
            <person name="Andreopoulos B."/>
            <person name="Lipzen A."/>
            <person name="Chen C."/>
            <person name="Yan M."/>
            <person name="Daum C."/>
            <person name="Ng V."/>
            <person name="Clum A."/>
            <person name="Steindorff A."/>
            <person name="Ohm R.A."/>
            <person name="Martin F."/>
            <person name="Silar P."/>
            <person name="Natvig D.O."/>
            <person name="Lalanne C."/>
            <person name="Gautier V."/>
            <person name="Ament-Velasquez S.L."/>
            <person name="Kruys A."/>
            <person name="Hutchinson M.I."/>
            <person name="Powell A.J."/>
            <person name="Barry K."/>
            <person name="Miller A.N."/>
            <person name="Grigoriev I.V."/>
            <person name="Debuchy R."/>
            <person name="Gladieux P."/>
            <person name="Hiltunen Thoren M."/>
            <person name="Johannesson H."/>
        </authorList>
    </citation>
    <scope>NUCLEOTIDE SEQUENCE</scope>
    <source>
        <strain evidence="2">PSN293</strain>
    </source>
</reference>
<proteinExistence type="predicted"/>